<keyword evidence="1" id="KW-0732">Signal</keyword>
<dbReference type="RefSeq" id="WP_146049815.1">
    <property type="nucleotide sequence ID" value="NZ_JBQPLU010000018.1"/>
</dbReference>
<evidence type="ECO:0000256" key="1">
    <source>
        <dbReference type="SAM" id="SignalP"/>
    </source>
</evidence>
<reference evidence="2 3" key="2">
    <citation type="submission" date="2024-07" db="EMBL/GenBank/DDBJ databases">
        <authorList>
            <person name="Raymann K."/>
        </authorList>
    </citation>
    <scope>NUCLEOTIDE SEQUENCE [LARGE SCALE GENOMIC DNA]</scope>
    <source>
        <strain evidence="2 3">KZ19</strain>
    </source>
</reference>
<dbReference type="GO" id="GO:0007155">
    <property type="term" value="P:cell adhesion"/>
    <property type="evidence" value="ECO:0007669"/>
    <property type="project" value="InterPro"/>
</dbReference>
<sequence>MKKCKLNIWIAMGLLSLSASVFSSPIVIVTKNTWKTGCGAGICSSDTRWSLIEGGTLGDQVVPTGYTLCVATQLKRNGVQLWFGDTGHCRWNNSTYTAKNGDTISKLSSEYYKVWQSYITTIPWVSGPYDLTNTRGTCLGWGKNVDGNGNMGDFHPIDGTCLSNSISPVDCNSPSTLVIDHGTLPPGKSERVTKNVSITCSNSANVKFRLMSQSLSLGGGVISSLSLGSGAALVNTTYSLPVTSDVSIPDNVAPGVYSNSTVLQVDIQ</sequence>
<gene>
    <name evidence="2" type="ORF">C3R40_001605</name>
</gene>
<evidence type="ECO:0000313" key="3">
    <source>
        <dbReference type="Proteomes" id="UP000237365"/>
    </source>
</evidence>
<protein>
    <recommendedName>
        <fullName evidence="4">Fimbrial protein</fullName>
    </recommendedName>
</protein>
<evidence type="ECO:0008006" key="4">
    <source>
        <dbReference type="Google" id="ProtNLM"/>
    </source>
</evidence>
<dbReference type="GO" id="GO:0009289">
    <property type="term" value="C:pilus"/>
    <property type="evidence" value="ECO:0007669"/>
    <property type="project" value="InterPro"/>
</dbReference>
<dbReference type="Proteomes" id="UP000237365">
    <property type="component" value="Unassembled WGS sequence"/>
</dbReference>
<accession>A0AB35YXG3</accession>
<dbReference type="EMBL" id="PQGI02000001">
    <property type="protein sequence ID" value="MEX3185314.1"/>
    <property type="molecule type" value="Genomic_DNA"/>
</dbReference>
<dbReference type="InterPro" id="IPR036937">
    <property type="entry name" value="Adhesion_dom_fimbrial_sf"/>
</dbReference>
<proteinExistence type="predicted"/>
<feature type="chain" id="PRO_5044212643" description="Fimbrial protein" evidence="1">
    <location>
        <begin position="24"/>
        <end position="268"/>
    </location>
</feature>
<name>A0AB35YXG3_SERMA</name>
<organism evidence="2 3">
    <name type="scientific">Serratia marcescens</name>
    <dbReference type="NCBI Taxonomy" id="615"/>
    <lineage>
        <taxon>Bacteria</taxon>
        <taxon>Pseudomonadati</taxon>
        <taxon>Pseudomonadota</taxon>
        <taxon>Gammaproteobacteria</taxon>
        <taxon>Enterobacterales</taxon>
        <taxon>Yersiniaceae</taxon>
        <taxon>Serratia</taxon>
    </lineage>
</organism>
<comment type="caution">
    <text evidence="2">The sequence shown here is derived from an EMBL/GenBank/DDBJ whole genome shotgun (WGS) entry which is preliminary data.</text>
</comment>
<feature type="signal peptide" evidence="1">
    <location>
        <begin position="1"/>
        <end position="23"/>
    </location>
</feature>
<dbReference type="AlphaFoldDB" id="A0AB35YXG3"/>
<evidence type="ECO:0000313" key="2">
    <source>
        <dbReference type="EMBL" id="MEX3185314.1"/>
    </source>
</evidence>
<reference evidence="2 3" key="1">
    <citation type="submission" date="2024-07" db="EMBL/GenBank/DDBJ databases">
        <title>Making a pathogen? Evaluating the impact of protist predation on the evolution of virulence in Serratia marcescens.</title>
        <authorList>
            <person name="Hopkins H."/>
            <person name="Lopezguerra C."/>
            <person name="Lau M.-J."/>
        </authorList>
    </citation>
    <scope>NUCLEOTIDE SEQUENCE [LARGE SCALE GENOMIC DNA]</scope>
    <source>
        <strain evidence="2 3">KZ19</strain>
    </source>
</reference>
<dbReference type="Gene3D" id="2.60.40.1090">
    <property type="entry name" value="Fimbrial-type adhesion domain"/>
    <property type="match status" value="1"/>
</dbReference>